<evidence type="ECO:0000256" key="1">
    <source>
        <dbReference type="SAM" id="SignalP"/>
    </source>
</evidence>
<evidence type="ECO:0000313" key="3">
    <source>
        <dbReference type="Proteomes" id="UP000253744"/>
    </source>
</evidence>
<organism evidence="2 3">
    <name type="scientific">Deinococcus wulumuqiensis</name>
    <dbReference type="NCBI Taxonomy" id="980427"/>
    <lineage>
        <taxon>Bacteria</taxon>
        <taxon>Thermotogati</taxon>
        <taxon>Deinococcota</taxon>
        <taxon>Deinococci</taxon>
        <taxon>Deinococcales</taxon>
        <taxon>Deinococcaceae</taxon>
        <taxon>Deinococcus</taxon>
    </lineage>
</organism>
<dbReference type="AlphaFoldDB" id="A0A345IFQ2"/>
<reference evidence="2 3" key="1">
    <citation type="submission" date="2018-07" db="EMBL/GenBank/DDBJ databases">
        <title>Complete Genome and Methylome Analysis of Deinococcus wulumuqiensis NEB 479.</title>
        <authorList>
            <person name="Fomenkov A."/>
            <person name="Luyten Y."/>
            <person name="Vincze T."/>
            <person name="Anton B.P."/>
            <person name="Clark T."/>
            <person name="Roberts R.J."/>
            <person name="Morgan R.D."/>
        </authorList>
    </citation>
    <scope>NUCLEOTIDE SEQUENCE [LARGE SCALE GENOMIC DNA]</scope>
    <source>
        <strain evidence="2 3">NEB 479</strain>
    </source>
</reference>
<proteinExistence type="predicted"/>
<dbReference type="KEGG" id="dwu:DVJ83_04355"/>
<name>A0A345IFQ2_9DEIO</name>
<dbReference type="Proteomes" id="UP000253744">
    <property type="component" value="Chromosome"/>
</dbReference>
<accession>A0A345IFQ2</accession>
<dbReference type="RefSeq" id="WP_114671524.1">
    <property type="nucleotide sequence ID" value="NZ_CP031158.1"/>
</dbReference>
<sequence length="159" mass="16660">MKRRALAPLLVACVLGVTTLPAQATTAPPLTLAQQANKAEVIVRVTLGSPKTVKDGDVTYQVYPLDVAEVIAGDPATLPQYEGKPALFVLQGTQDLPAFAAGQEGVALLYARRLDSPLVGFSQGWYPVVGGKVTAGDREKPITDPAALRDAIRAARGAQ</sequence>
<feature type="signal peptide" evidence="1">
    <location>
        <begin position="1"/>
        <end position="24"/>
    </location>
</feature>
<evidence type="ECO:0000313" key="2">
    <source>
        <dbReference type="EMBL" id="AXG98524.1"/>
    </source>
</evidence>
<gene>
    <name evidence="2" type="ORF">DVJ83_04355</name>
</gene>
<protein>
    <submittedName>
        <fullName evidence="2">Uncharacterized protein</fullName>
    </submittedName>
</protein>
<keyword evidence="1" id="KW-0732">Signal</keyword>
<dbReference type="STRING" id="1288484.GCA_000348665_01501"/>
<dbReference type="EMBL" id="CP031158">
    <property type="protein sequence ID" value="AXG98524.1"/>
    <property type="molecule type" value="Genomic_DNA"/>
</dbReference>
<feature type="chain" id="PRO_5016781495" evidence="1">
    <location>
        <begin position="25"/>
        <end position="159"/>
    </location>
</feature>